<keyword evidence="2" id="KW-1185">Reference proteome</keyword>
<evidence type="ECO:0000313" key="1">
    <source>
        <dbReference type="EMBL" id="NKX52588.1"/>
    </source>
</evidence>
<dbReference type="EMBL" id="JAAZSR010000613">
    <property type="protein sequence ID" value="NKX52588.1"/>
    <property type="molecule type" value="Genomic_DNA"/>
</dbReference>
<evidence type="ECO:0000313" key="2">
    <source>
        <dbReference type="Proteomes" id="UP000523795"/>
    </source>
</evidence>
<accession>A0ABX1JTE5</accession>
<organism evidence="1 2">
    <name type="scientific">Arthrobacter deserti</name>
    <dbReference type="NCBI Taxonomy" id="1742687"/>
    <lineage>
        <taxon>Bacteria</taxon>
        <taxon>Bacillati</taxon>
        <taxon>Actinomycetota</taxon>
        <taxon>Actinomycetes</taxon>
        <taxon>Micrococcales</taxon>
        <taxon>Micrococcaceae</taxon>
        <taxon>Arthrobacter</taxon>
    </lineage>
</organism>
<name>A0ABX1JTE5_9MICC</name>
<gene>
    <name evidence="1" type="ORF">HER39_18825</name>
</gene>
<protein>
    <submittedName>
        <fullName evidence="1">Uncharacterized protein</fullName>
    </submittedName>
</protein>
<feature type="non-terminal residue" evidence="1">
    <location>
        <position position="1"/>
    </location>
</feature>
<sequence>VAVVAAGALIKVTARAAGVVATVIAPGPGSALVPARTAAVVAAGAVLEVAARAAGVGTAVIAAAFAPALAFTELTARAVALSPVVPPVITALLARTVAVVAPGALIKVTARTAGVGTPVVPPVVTAGTEGALVPARTVAVLAAGALIEITARTARTVAAVSAPALAFTVFPAFLARTVAILTARTLFKIRTVLAGAIALPAAPRAGTIVPGPVAPGAAAGVVRSPVGTALVVSSTTTMEFSHAGSSFQRAGHPRVAPGPSNAINLGICLSVIARKLLHATEPF</sequence>
<dbReference type="Proteomes" id="UP000523795">
    <property type="component" value="Unassembled WGS sequence"/>
</dbReference>
<reference evidence="1 2" key="1">
    <citation type="submission" date="2020-04" db="EMBL/GenBank/DDBJ databases">
        <authorList>
            <person name="Liu S."/>
        </authorList>
    </citation>
    <scope>NUCLEOTIDE SEQUENCE [LARGE SCALE GENOMIC DNA]</scope>
    <source>
        <strain evidence="1 2">CGMCC 1.15091</strain>
    </source>
</reference>
<proteinExistence type="predicted"/>
<comment type="caution">
    <text evidence="1">The sequence shown here is derived from an EMBL/GenBank/DDBJ whole genome shotgun (WGS) entry which is preliminary data.</text>
</comment>